<feature type="region of interest" description="Disordered" evidence="1">
    <location>
        <begin position="346"/>
        <end position="536"/>
    </location>
</feature>
<feature type="compositionally biased region" description="Low complexity" evidence="1">
    <location>
        <begin position="487"/>
        <end position="496"/>
    </location>
</feature>
<feature type="compositionally biased region" description="Acidic residues" evidence="1">
    <location>
        <begin position="517"/>
        <end position="536"/>
    </location>
</feature>
<dbReference type="AlphaFoldDB" id="A0A6J3MEJ7"/>
<dbReference type="Proteomes" id="UP000504637">
    <property type="component" value="Unplaced"/>
</dbReference>
<evidence type="ECO:0000313" key="3">
    <source>
        <dbReference type="Proteomes" id="UP000504637"/>
    </source>
</evidence>
<feature type="compositionally biased region" description="Basic and acidic residues" evidence="1">
    <location>
        <begin position="434"/>
        <end position="450"/>
    </location>
</feature>
<feature type="region of interest" description="Disordered" evidence="1">
    <location>
        <begin position="566"/>
        <end position="643"/>
    </location>
</feature>
<dbReference type="PANTHER" id="PTHR15629">
    <property type="entry name" value="SH3YL1 PROTEIN"/>
    <property type="match status" value="1"/>
</dbReference>
<evidence type="ECO:0000313" key="4">
    <source>
        <dbReference type="RefSeq" id="XP_033462313.1"/>
    </source>
</evidence>
<feature type="compositionally biased region" description="Basic and acidic residues" evidence="1">
    <location>
        <begin position="608"/>
        <end position="621"/>
    </location>
</feature>
<feature type="domain" description="Ysc84 actin-binding" evidence="2">
    <location>
        <begin position="140"/>
        <end position="265"/>
    </location>
</feature>
<dbReference type="InterPro" id="IPR007461">
    <property type="entry name" value="Ysc84_actin-binding"/>
</dbReference>
<dbReference type="PANTHER" id="PTHR15629:SF8">
    <property type="entry name" value="DUF500 DOMAIN PROTEIN (AFU_ORTHOLOGUE AFUA_5G07310)"/>
    <property type="match status" value="1"/>
</dbReference>
<dbReference type="RefSeq" id="XP_033462313.1">
    <property type="nucleotide sequence ID" value="XM_033604251.1"/>
</dbReference>
<organism evidence="4">
    <name type="scientific">Dissoconium aciculare CBS 342.82</name>
    <dbReference type="NCBI Taxonomy" id="1314786"/>
    <lineage>
        <taxon>Eukaryota</taxon>
        <taxon>Fungi</taxon>
        <taxon>Dikarya</taxon>
        <taxon>Ascomycota</taxon>
        <taxon>Pezizomycotina</taxon>
        <taxon>Dothideomycetes</taxon>
        <taxon>Dothideomycetidae</taxon>
        <taxon>Mycosphaerellales</taxon>
        <taxon>Dissoconiaceae</taxon>
        <taxon>Dissoconium</taxon>
    </lineage>
</organism>
<dbReference type="OrthoDB" id="443981at2759"/>
<proteinExistence type="predicted"/>
<dbReference type="Pfam" id="PF04366">
    <property type="entry name" value="Ysc84"/>
    <property type="match status" value="1"/>
</dbReference>
<reference evidence="4" key="3">
    <citation type="submission" date="2025-08" db="UniProtKB">
        <authorList>
            <consortium name="RefSeq"/>
        </authorList>
    </citation>
    <scope>IDENTIFICATION</scope>
    <source>
        <strain evidence="4">CBS 342.82</strain>
    </source>
</reference>
<reference evidence="4" key="2">
    <citation type="submission" date="2020-04" db="EMBL/GenBank/DDBJ databases">
        <authorList>
            <consortium name="NCBI Genome Project"/>
        </authorList>
    </citation>
    <scope>NUCLEOTIDE SEQUENCE</scope>
    <source>
        <strain evidence="4">CBS 342.82</strain>
    </source>
</reference>
<gene>
    <name evidence="4" type="ORF">K489DRAFT_377827</name>
</gene>
<feature type="compositionally biased region" description="Basic and acidic residues" evidence="1">
    <location>
        <begin position="504"/>
        <end position="516"/>
    </location>
</feature>
<keyword evidence="3" id="KW-1185">Reference proteome</keyword>
<feature type="compositionally biased region" description="Low complexity" evidence="1">
    <location>
        <begin position="420"/>
        <end position="429"/>
    </location>
</feature>
<dbReference type="InterPro" id="IPR051702">
    <property type="entry name" value="SH3_domain_YSC84-like"/>
</dbReference>
<evidence type="ECO:0000256" key="1">
    <source>
        <dbReference type="SAM" id="MobiDB-lite"/>
    </source>
</evidence>
<name>A0A6J3MEJ7_9PEZI</name>
<evidence type="ECO:0000259" key="2">
    <source>
        <dbReference type="Pfam" id="PF04366"/>
    </source>
</evidence>
<feature type="compositionally biased region" description="Polar residues" evidence="1">
    <location>
        <begin position="346"/>
        <end position="377"/>
    </location>
</feature>
<accession>A0A6J3MEJ7</accession>
<dbReference type="GO" id="GO:0035091">
    <property type="term" value="F:phosphatidylinositol binding"/>
    <property type="evidence" value="ECO:0007669"/>
    <property type="project" value="TreeGrafter"/>
</dbReference>
<reference evidence="4" key="1">
    <citation type="submission" date="2020-01" db="EMBL/GenBank/DDBJ databases">
        <authorList>
            <consortium name="DOE Joint Genome Institute"/>
            <person name="Haridas S."/>
            <person name="Albert R."/>
            <person name="Binder M."/>
            <person name="Bloem J."/>
            <person name="Labutti K."/>
            <person name="Salamov A."/>
            <person name="Andreopoulos B."/>
            <person name="Baker S.E."/>
            <person name="Barry K."/>
            <person name="Bills G."/>
            <person name="Bluhm B.H."/>
            <person name="Cannon C."/>
            <person name="Castanera R."/>
            <person name="Culley D.E."/>
            <person name="Daum C."/>
            <person name="Ezra D."/>
            <person name="Gonzalez J.B."/>
            <person name="Henrissat B."/>
            <person name="Kuo A."/>
            <person name="Liang C."/>
            <person name="Lipzen A."/>
            <person name="Lutzoni F."/>
            <person name="Magnuson J."/>
            <person name="Mondo S."/>
            <person name="Nolan M."/>
            <person name="Ohm R."/>
            <person name="Pangilinan J."/>
            <person name="Park H.-J."/>
            <person name="Ramirez L."/>
            <person name="Alfaro M."/>
            <person name="Sun H."/>
            <person name="Tritt A."/>
            <person name="Yoshinaga Y."/>
            <person name="Zwiers L.-H."/>
            <person name="Turgeon B.G."/>
            <person name="Goodwin S.B."/>
            <person name="Spatafora J.W."/>
            <person name="Crous P.W."/>
            <person name="Grigoriev I.V."/>
        </authorList>
    </citation>
    <scope>NUCLEOTIDE SEQUENCE</scope>
    <source>
        <strain evidence="4">CBS 342.82</strain>
    </source>
</reference>
<dbReference type="GeneID" id="54362051"/>
<dbReference type="CDD" id="cd11524">
    <property type="entry name" value="SYLF"/>
    <property type="match status" value="1"/>
</dbReference>
<protein>
    <recommendedName>
        <fullName evidence="2">Ysc84 actin-binding domain-containing protein</fullName>
    </recommendedName>
</protein>
<sequence length="643" mass="70081">MPQTIWERFRIGNGFASDKRASQSLGKLDVSGNRLSTRLGDEAFWPTTLDKEGDKAARILRSFCKDGFHDEKSSPTQESTPPKQKVLQRLPERVVKDAKALAIFTTVRTGVWKTGSGGSGVLVARLPDGSWSPPSGILIHTTGLGFIVGVDVYDCIVVINSKQAFDAFTQPRCTLGAEMQIRPGPLDVEDASKPADPVTPSGVYTYTKSRGFNAKIQIDGSVIMERADENERFYGEALSSIDILNGKTQHHIDQLHKLAETLKAAEGSQSFDVESVPKEAPPSEYDIEHAETFGVPDKDDPDPYGVLALEKEGMSLKEAGNGKRASWEQFQFNPSPTSPIHTIYARQSSDNMRPVSQRTSWRVSGLSNGPKTPSSLRISPERAPSVTMSDMSTQTDFPQEALPSPTVRSVRSSRGDRSSKSSLVSSVRSAMPDVPEHKVLEPFERREPESASHINGYTTPPSTPPTLATIPPLPLEAEQSSLEPTVVEEVVSQLEVVGDEDEPETKQETFEQHEGPAEDEDDADEEDEDEEDEEEAIVIIEAPVVHSFQQAQLASAQVVSVAKRLPPVIPPRNPSRNKLSISTPAPVTQTSPSDAEVSSPAAKSPSVIEEHDSNDLERQDESMPVLTGTHDVKIDSNEPAPIV</sequence>
<feature type="compositionally biased region" description="Polar residues" evidence="1">
    <location>
        <begin position="574"/>
        <end position="593"/>
    </location>
</feature>
<feature type="compositionally biased region" description="Polar residues" evidence="1">
    <location>
        <begin position="386"/>
        <end position="397"/>
    </location>
</feature>